<dbReference type="Gene3D" id="2.60.40.10">
    <property type="entry name" value="Immunoglobulins"/>
    <property type="match status" value="2"/>
</dbReference>
<dbReference type="EMBL" id="JAXIVS010000002">
    <property type="protein sequence ID" value="MDY7226134.1"/>
    <property type="molecule type" value="Genomic_DNA"/>
</dbReference>
<feature type="region of interest" description="Disordered" evidence="1">
    <location>
        <begin position="539"/>
        <end position="573"/>
    </location>
</feature>
<evidence type="ECO:0000313" key="3">
    <source>
        <dbReference type="EMBL" id="MDY7226134.1"/>
    </source>
</evidence>
<comment type="caution">
    <text evidence="3">The sequence shown here is derived from an EMBL/GenBank/DDBJ whole genome shotgun (WGS) entry which is preliminary data.</text>
</comment>
<dbReference type="NCBIfam" id="NF047640">
    <property type="entry name" value="gliding_AgmC_N"/>
    <property type="match status" value="1"/>
</dbReference>
<dbReference type="RefSeq" id="WP_321544855.1">
    <property type="nucleotide sequence ID" value="NZ_JAXIVS010000002.1"/>
</dbReference>
<keyword evidence="2" id="KW-0732">Signal</keyword>
<name>A0ABU5GZ30_9BACT</name>
<evidence type="ECO:0000256" key="2">
    <source>
        <dbReference type="SAM" id="SignalP"/>
    </source>
</evidence>
<keyword evidence="4" id="KW-1185">Reference proteome</keyword>
<accession>A0ABU5GZ30</accession>
<reference evidence="3 4" key="1">
    <citation type="submission" date="2023-12" db="EMBL/GenBank/DDBJ databases">
        <title>the genome sequence of Hyalangium sp. s54d21.</title>
        <authorList>
            <person name="Zhang X."/>
        </authorList>
    </citation>
    <scope>NUCLEOTIDE SEQUENCE [LARGE SCALE GENOMIC DNA]</scope>
    <source>
        <strain evidence="4">s54d21</strain>
    </source>
</reference>
<dbReference type="Proteomes" id="UP001291309">
    <property type="component" value="Unassembled WGS sequence"/>
</dbReference>
<feature type="compositionally biased region" description="Gly residues" evidence="1">
    <location>
        <begin position="558"/>
        <end position="572"/>
    </location>
</feature>
<protein>
    <submittedName>
        <fullName evidence="3">Hemagglutinin</fullName>
    </submittedName>
</protein>
<proteinExistence type="predicted"/>
<feature type="signal peptide" evidence="2">
    <location>
        <begin position="1"/>
        <end position="18"/>
    </location>
</feature>
<evidence type="ECO:0000313" key="4">
    <source>
        <dbReference type="Proteomes" id="UP001291309"/>
    </source>
</evidence>
<gene>
    <name evidence="3" type="ORF">SYV04_07050</name>
</gene>
<feature type="chain" id="PRO_5045804742" evidence="2">
    <location>
        <begin position="19"/>
        <end position="700"/>
    </location>
</feature>
<sequence>MRTVPLLVALLVSSSAFAEPDTFGLGTGRSGFLRLDSPQSVIVNRYAQVTAAAAAGTRNITLSSPTTFIAGELVLVHQSAGLTPVPASGEQRAITLSPLGNSNAVGRFEYARVEALTETGLRLTAPLLYGYAANVTQVVSVPEYTELEVRTGATLRAAPWDGTRGGILAVLVQGRLRNDGVITTDGLGFQGGAFLNHTELYACAGLDEPVTSGGAYKGEGLVAGSFGTASGRGNLANAGGGGLCHNAGGGGGGHGGVGGGGGRSAPADTEREVGGLGGAPVAYVPYERLVFGGGGGAGEGNNDLGTPGAAGGGLMLLRALEVRGSGVFRANGATPPLAADDGAGGGGAGGAISLRAVEEVECGRIEARGGAGGSVTEAGFPVGPGGGGGGGVLFRQGETFTCATSVLAGAPGVTPATGGSHGAGPAVLDGGTAVGFVQTVQVPFRLPNTPAVTQPVDGATGVSPRPTLAGTAESGVLVHLFLDGVAYRQVVPGNDGVFSFTPPTDLAPGEHQLAASAEVLGVRSPVSAANRFSVVMPADAGTPDAGTPDAGTPDAGLPDGGTGTPDGGGESPGGLVRPVVVVPAEGEGVDPTPLVAGTSASGVTVSIEVDEVEVARVPRDEQGRFRYLLSLEQALVPGVHRVTARAWDEAGTAGPSSLTTNFEVLEAPELSVGCGCGASPGVGLGVGALLLAAWAARRRE</sequence>
<feature type="compositionally biased region" description="Low complexity" evidence="1">
    <location>
        <begin position="548"/>
        <end position="557"/>
    </location>
</feature>
<dbReference type="InterPro" id="IPR058184">
    <property type="entry name" value="AgmC-like_N"/>
</dbReference>
<organism evidence="3 4">
    <name type="scientific">Hyalangium rubrum</name>
    <dbReference type="NCBI Taxonomy" id="3103134"/>
    <lineage>
        <taxon>Bacteria</taxon>
        <taxon>Pseudomonadati</taxon>
        <taxon>Myxococcota</taxon>
        <taxon>Myxococcia</taxon>
        <taxon>Myxococcales</taxon>
        <taxon>Cystobacterineae</taxon>
        <taxon>Archangiaceae</taxon>
        <taxon>Hyalangium</taxon>
    </lineage>
</organism>
<evidence type="ECO:0000256" key="1">
    <source>
        <dbReference type="SAM" id="MobiDB-lite"/>
    </source>
</evidence>
<dbReference type="InterPro" id="IPR013783">
    <property type="entry name" value="Ig-like_fold"/>
</dbReference>